<reference evidence="2 3" key="1">
    <citation type="submission" date="2019-03" db="EMBL/GenBank/DDBJ databases">
        <title>First draft genome of Liparis tanakae, snailfish: a comprehensive survey of snailfish specific genes.</title>
        <authorList>
            <person name="Kim W."/>
            <person name="Song I."/>
            <person name="Jeong J.-H."/>
            <person name="Kim D."/>
            <person name="Kim S."/>
            <person name="Ryu S."/>
            <person name="Song J.Y."/>
            <person name="Lee S.K."/>
        </authorList>
    </citation>
    <scope>NUCLEOTIDE SEQUENCE [LARGE SCALE GENOMIC DNA]</scope>
    <source>
        <tissue evidence="2">Muscle</tissue>
    </source>
</reference>
<evidence type="ECO:0000256" key="1">
    <source>
        <dbReference type="SAM" id="MobiDB-lite"/>
    </source>
</evidence>
<feature type="compositionally biased region" description="Basic and acidic residues" evidence="1">
    <location>
        <begin position="33"/>
        <end position="50"/>
    </location>
</feature>
<dbReference type="EMBL" id="SRLO01000017">
    <property type="protein sequence ID" value="TNN86082.1"/>
    <property type="molecule type" value="Genomic_DNA"/>
</dbReference>
<dbReference type="Proteomes" id="UP000314294">
    <property type="component" value="Unassembled WGS sequence"/>
</dbReference>
<keyword evidence="3" id="KW-1185">Reference proteome</keyword>
<sequence>MLRSAVQERERPPRVAGCRPVRPNLYFQATAADSRERGEAKARLDRELRDGPVATGTRRVGEQEMTNQMFPVKR</sequence>
<name>A0A4Z2J9I0_9TELE</name>
<proteinExistence type="predicted"/>
<gene>
    <name evidence="2" type="ORF">EYF80_003499</name>
</gene>
<dbReference type="AlphaFoldDB" id="A0A4Z2J9I0"/>
<evidence type="ECO:0000313" key="3">
    <source>
        <dbReference type="Proteomes" id="UP000314294"/>
    </source>
</evidence>
<evidence type="ECO:0000313" key="2">
    <source>
        <dbReference type="EMBL" id="TNN86082.1"/>
    </source>
</evidence>
<protein>
    <submittedName>
        <fullName evidence="2">Uncharacterized protein</fullName>
    </submittedName>
</protein>
<feature type="region of interest" description="Disordered" evidence="1">
    <location>
        <begin position="32"/>
        <end position="52"/>
    </location>
</feature>
<comment type="caution">
    <text evidence="2">The sequence shown here is derived from an EMBL/GenBank/DDBJ whole genome shotgun (WGS) entry which is preliminary data.</text>
</comment>
<accession>A0A4Z2J9I0</accession>
<organism evidence="2 3">
    <name type="scientific">Liparis tanakae</name>
    <name type="common">Tanaka's snailfish</name>
    <dbReference type="NCBI Taxonomy" id="230148"/>
    <lineage>
        <taxon>Eukaryota</taxon>
        <taxon>Metazoa</taxon>
        <taxon>Chordata</taxon>
        <taxon>Craniata</taxon>
        <taxon>Vertebrata</taxon>
        <taxon>Euteleostomi</taxon>
        <taxon>Actinopterygii</taxon>
        <taxon>Neopterygii</taxon>
        <taxon>Teleostei</taxon>
        <taxon>Neoteleostei</taxon>
        <taxon>Acanthomorphata</taxon>
        <taxon>Eupercaria</taxon>
        <taxon>Perciformes</taxon>
        <taxon>Cottioidei</taxon>
        <taxon>Cottales</taxon>
        <taxon>Liparidae</taxon>
        <taxon>Liparis</taxon>
    </lineage>
</organism>